<sequence>MNKKTKLILGSILSLAIIAVISFAVIQVYQGEELGMYDVVTIGILVGGFFYLITWGSSSIYGPESEEASDEMGNHIKKTSSNISYFIMLVITVLLAYMSSDIFLLSHKMALYLVMGLFFIVNPVTQFFIMKRYR</sequence>
<gene>
    <name evidence="2" type="ORF">ACFSFY_16180</name>
</gene>
<dbReference type="EMBL" id="JBHUGI010000035">
    <property type="protein sequence ID" value="MFD1929581.1"/>
    <property type="molecule type" value="Genomic_DNA"/>
</dbReference>
<keyword evidence="3" id="KW-1185">Reference proteome</keyword>
<feature type="transmembrane region" description="Helical" evidence="1">
    <location>
        <begin position="110"/>
        <end position="129"/>
    </location>
</feature>
<keyword evidence="1" id="KW-1133">Transmembrane helix</keyword>
<reference evidence="3" key="1">
    <citation type="journal article" date="2019" name="Int. J. Syst. Evol. Microbiol.">
        <title>The Global Catalogue of Microorganisms (GCM) 10K type strain sequencing project: providing services to taxonomists for standard genome sequencing and annotation.</title>
        <authorList>
            <consortium name="The Broad Institute Genomics Platform"/>
            <consortium name="The Broad Institute Genome Sequencing Center for Infectious Disease"/>
            <person name="Wu L."/>
            <person name="Ma J."/>
        </authorList>
    </citation>
    <scope>NUCLEOTIDE SEQUENCE [LARGE SCALE GENOMIC DNA]</scope>
    <source>
        <strain evidence="3">CGMCC 4.7177</strain>
    </source>
</reference>
<evidence type="ECO:0000313" key="3">
    <source>
        <dbReference type="Proteomes" id="UP001597218"/>
    </source>
</evidence>
<evidence type="ECO:0008006" key="4">
    <source>
        <dbReference type="Google" id="ProtNLM"/>
    </source>
</evidence>
<proteinExistence type="predicted"/>
<keyword evidence="1" id="KW-0472">Membrane</keyword>
<accession>A0ABW4SJG3</accession>
<feature type="transmembrane region" description="Helical" evidence="1">
    <location>
        <begin position="41"/>
        <end position="62"/>
    </location>
</feature>
<comment type="caution">
    <text evidence="2">The sequence shown here is derived from an EMBL/GenBank/DDBJ whole genome shotgun (WGS) entry which is preliminary data.</text>
</comment>
<name>A0ABW4SJG3_9BACL</name>
<evidence type="ECO:0000256" key="1">
    <source>
        <dbReference type="SAM" id="Phobius"/>
    </source>
</evidence>
<organism evidence="2 3">
    <name type="scientific">Sporosarcina siberiensis</name>
    <dbReference type="NCBI Taxonomy" id="1365606"/>
    <lineage>
        <taxon>Bacteria</taxon>
        <taxon>Bacillati</taxon>
        <taxon>Bacillota</taxon>
        <taxon>Bacilli</taxon>
        <taxon>Bacillales</taxon>
        <taxon>Caryophanaceae</taxon>
        <taxon>Sporosarcina</taxon>
    </lineage>
</organism>
<feature type="transmembrane region" description="Helical" evidence="1">
    <location>
        <begin position="7"/>
        <end position="29"/>
    </location>
</feature>
<evidence type="ECO:0000313" key="2">
    <source>
        <dbReference type="EMBL" id="MFD1929581.1"/>
    </source>
</evidence>
<dbReference type="Proteomes" id="UP001597218">
    <property type="component" value="Unassembled WGS sequence"/>
</dbReference>
<feature type="transmembrane region" description="Helical" evidence="1">
    <location>
        <begin position="83"/>
        <end position="104"/>
    </location>
</feature>
<dbReference type="RefSeq" id="WP_381539846.1">
    <property type="nucleotide sequence ID" value="NZ_JBHUGI010000035.1"/>
</dbReference>
<keyword evidence="1" id="KW-0812">Transmembrane</keyword>
<protein>
    <recommendedName>
        <fullName evidence="4">DUF2178 domain-containing protein</fullName>
    </recommendedName>
</protein>